<dbReference type="SUPFAM" id="SSF103088">
    <property type="entry name" value="OmpA-like"/>
    <property type="match status" value="1"/>
</dbReference>
<protein>
    <recommendedName>
        <fullName evidence="2">OmpA-like domain-containing protein</fullName>
    </recommendedName>
</protein>
<reference evidence="3" key="1">
    <citation type="submission" date="2005-08" db="EMBL/GenBank/DDBJ databases">
        <title>Complete sequence of Dechloromonas aromatica RCB.</title>
        <authorList>
            <person name="Salinero K.K."/>
            <person name="Copeland A."/>
            <person name="Lucas S."/>
            <person name="Lapidus A."/>
            <person name="Barry K."/>
            <person name="Detter J.C."/>
            <person name="Glavina T."/>
            <person name="Hammon N."/>
            <person name="Israni S."/>
            <person name="Pitluck S."/>
            <person name="Di Bartolo G."/>
            <person name="Trong S."/>
            <person name="Schmutz J."/>
            <person name="Larimer F."/>
            <person name="Land M."/>
            <person name="Ivanova N."/>
            <person name="Richardson P."/>
        </authorList>
    </citation>
    <scope>NUCLEOTIDE SEQUENCE</scope>
    <source>
        <strain evidence="3">RCB</strain>
    </source>
</reference>
<dbReference type="PROSITE" id="PS51257">
    <property type="entry name" value="PROKAR_LIPOPROTEIN"/>
    <property type="match status" value="1"/>
</dbReference>
<dbReference type="InterPro" id="IPR036737">
    <property type="entry name" value="OmpA-like_sf"/>
</dbReference>
<dbReference type="HOGENOM" id="CLU_683235_0_0_4"/>
<dbReference type="KEGG" id="dar:Daro_2942"/>
<dbReference type="AlphaFoldDB" id="Q47BV9"/>
<gene>
    <name evidence="3" type="ordered locus">Daro_2942</name>
</gene>
<name>Q47BV9_DECAR</name>
<evidence type="ECO:0000256" key="1">
    <source>
        <dbReference type="PROSITE-ProRule" id="PRU00473"/>
    </source>
</evidence>
<dbReference type="EMBL" id="CP000089">
    <property type="protein sequence ID" value="AAZ47672.1"/>
    <property type="molecule type" value="Genomic_DNA"/>
</dbReference>
<evidence type="ECO:0000259" key="2">
    <source>
        <dbReference type="PROSITE" id="PS51123"/>
    </source>
</evidence>
<dbReference type="GO" id="GO:0016020">
    <property type="term" value="C:membrane"/>
    <property type="evidence" value="ECO:0007669"/>
    <property type="project" value="UniProtKB-UniRule"/>
</dbReference>
<evidence type="ECO:0000313" key="3">
    <source>
        <dbReference type="EMBL" id="AAZ47672.1"/>
    </source>
</evidence>
<proteinExistence type="predicted"/>
<accession>Q47BV9</accession>
<dbReference type="PROSITE" id="PS51123">
    <property type="entry name" value="OMPA_2"/>
    <property type="match status" value="1"/>
</dbReference>
<dbReference type="OrthoDB" id="8836583at2"/>
<dbReference type="Gene3D" id="3.30.1330.60">
    <property type="entry name" value="OmpA-like domain"/>
    <property type="match status" value="1"/>
</dbReference>
<dbReference type="InterPro" id="IPR006665">
    <property type="entry name" value="OmpA-like"/>
</dbReference>
<keyword evidence="1" id="KW-0472">Membrane</keyword>
<sequence length="425" mass="45376">MTIVLRQKWGIRLWITSLCIAVLASGCDSLREKMAIPAAPAASSGTQPPAAPAPTTLPPTQAYDKAVLTAATALFKNAKLPAEGMLAQAKYAVVIDPLIDGMTGTQSVATQAMGVRLANLMREHYPQFDVKAFSAANVAKSPLVLIGTFTGVNAERKTTGTREAYRICLALADLRSGKLVSKGLAFALPDGVDPTPLAFFRDAPAWSEDPATEGYIKTCQGTKAGDPINPLYLDRILAASLVAEAIDAYDAGHYQNALELYGSALATPAGNQFRVHNGIYLAHWKLGHRQQAAAAFGKIVDYGLEHRRLAVKFLFRPGSTAFVQDAKLSGPYPLWLKTIAQRSGGSANCLEVTGHTSPTGPEPLNERLSLLRAEYVKERLAGMSPSLAKRMIANGVGSRQTLVGTGRDDASDALDRRVEFKVIGC</sequence>
<dbReference type="eggNOG" id="COG2885">
    <property type="taxonomic scope" value="Bacteria"/>
</dbReference>
<organism evidence="3">
    <name type="scientific">Dechloromonas aromatica (strain RCB)</name>
    <dbReference type="NCBI Taxonomy" id="159087"/>
    <lineage>
        <taxon>Bacteria</taxon>
        <taxon>Pseudomonadati</taxon>
        <taxon>Pseudomonadota</taxon>
        <taxon>Betaproteobacteria</taxon>
        <taxon>Rhodocyclales</taxon>
        <taxon>Azonexaceae</taxon>
        <taxon>Dechloromonas</taxon>
    </lineage>
</organism>
<dbReference type="STRING" id="159087.Daro_2942"/>
<feature type="domain" description="OmpA-like" evidence="2">
    <location>
        <begin position="302"/>
        <end position="425"/>
    </location>
</feature>